<proteinExistence type="predicted"/>
<accession>A0A9P9KJW2</accession>
<evidence type="ECO:0000313" key="1">
    <source>
        <dbReference type="EMBL" id="KAH7259781.1"/>
    </source>
</evidence>
<dbReference type="AlphaFoldDB" id="A0A9P9KJW2"/>
<name>A0A9P9KJW2_FUSRE</name>
<protein>
    <submittedName>
        <fullName evidence="1">Uncharacterized protein</fullName>
    </submittedName>
</protein>
<gene>
    <name evidence="1" type="ORF">BKA55DRAFT_306877</name>
</gene>
<organism evidence="1 2">
    <name type="scientific">Fusarium redolens</name>
    <dbReference type="NCBI Taxonomy" id="48865"/>
    <lineage>
        <taxon>Eukaryota</taxon>
        <taxon>Fungi</taxon>
        <taxon>Dikarya</taxon>
        <taxon>Ascomycota</taxon>
        <taxon>Pezizomycotina</taxon>
        <taxon>Sordariomycetes</taxon>
        <taxon>Hypocreomycetidae</taxon>
        <taxon>Hypocreales</taxon>
        <taxon>Nectriaceae</taxon>
        <taxon>Fusarium</taxon>
        <taxon>Fusarium redolens species complex</taxon>
    </lineage>
</organism>
<comment type="caution">
    <text evidence="1">The sequence shown here is derived from an EMBL/GenBank/DDBJ whole genome shotgun (WGS) entry which is preliminary data.</text>
</comment>
<evidence type="ECO:0000313" key="2">
    <source>
        <dbReference type="Proteomes" id="UP000720189"/>
    </source>
</evidence>
<dbReference type="EMBL" id="JAGMUX010000005">
    <property type="protein sequence ID" value="KAH7259781.1"/>
    <property type="molecule type" value="Genomic_DNA"/>
</dbReference>
<reference evidence="1" key="1">
    <citation type="journal article" date="2021" name="Nat. Commun.">
        <title>Genetic determinants of endophytism in the Arabidopsis root mycobiome.</title>
        <authorList>
            <person name="Mesny F."/>
            <person name="Miyauchi S."/>
            <person name="Thiergart T."/>
            <person name="Pickel B."/>
            <person name="Atanasova L."/>
            <person name="Karlsson M."/>
            <person name="Huettel B."/>
            <person name="Barry K.W."/>
            <person name="Haridas S."/>
            <person name="Chen C."/>
            <person name="Bauer D."/>
            <person name="Andreopoulos W."/>
            <person name="Pangilinan J."/>
            <person name="LaButti K."/>
            <person name="Riley R."/>
            <person name="Lipzen A."/>
            <person name="Clum A."/>
            <person name="Drula E."/>
            <person name="Henrissat B."/>
            <person name="Kohler A."/>
            <person name="Grigoriev I.V."/>
            <person name="Martin F.M."/>
            <person name="Hacquard S."/>
        </authorList>
    </citation>
    <scope>NUCLEOTIDE SEQUENCE</scope>
    <source>
        <strain evidence="1">MPI-CAGE-AT-0023</strain>
    </source>
</reference>
<dbReference type="Proteomes" id="UP000720189">
    <property type="component" value="Unassembled WGS sequence"/>
</dbReference>
<dbReference type="GeneID" id="70215572"/>
<keyword evidence="2" id="KW-1185">Reference proteome</keyword>
<sequence>MLPSSTLPPVGWICMIMRTKFRGPVPLSVASRRQLPVTTLCRKDTELVRRVIVDSFRDPSTDADRSWKELETPGIRHHIKCRKCRRRRPLTGPRAGRGGHRTASSLYASNAMRCDMTLQETTSSKRYPLLMPVAWVPTHAASLDARCLCQASSGPLQRQKLPDMDGLAAKLETETDTGYGKPIVPIKASGLRKSLLERAEKGGCGIG</sequence>
<dbReference type="RefSeq" id="XP_046052489.1">
    <property type="nucleotide sequence ID" value="XM_046185618.1"/>
</dbReference>